<dbReference type="Pfam" id="PF19127">
    <property type="entry name" value="Choline_bind_3"/>
    <property type="match status" value="1"/>
</dbReference>
<dbReference type="Proteomes" id="UP000886860">
    <property type="component" value="Unassembled WGS sequence"/>
</dbReference>
<evidence type="ECO:0000256" key="2">
    <source>
        <dbReference type="PROSITE-ProRule" id="PRU00591"/>
    </source>
</evidence>
<feature type="repeat" description="Cell wall-binding" evidence="2">
    <location>
        <begin position="300"/>
        <end position="319"/>
    </location>
</feature>
<accession>A0A9D1GMK0</accession>
<feature type="repeat" description="Cell wall-binding" evidence="2">
    <location>
        <begin position="257"/>
        <end position="276"/>
    </location>
</feature>
<dbReference type="SUPFAM" id="SSF69360">
    <property type="entry name" value="Cell wall binding repeat"/>
    <property type="match status" value="1"/>
</dbReference>
<sequence>MDMRRGIRSLLTGVAAAMALTTAAFTAYGASTISSLRITVEDSLEEGTILEPSISVSPSSCQLSDISWSKDVEDWKPGKTVFGYLTITADDGREFESSYKSSKCTVSGADFRSAKSEEDDPSTLQVTIRYTPVVQLGMTEEAGWSDLNKTRASWKKVEYASVYELRLYQDGSLIKTLEVSGTTVDLSSYITSGGDYYYEVRAKGDSASEREYLLTGEYVPSEDVLTVSEEEMGEVDGSWKNYQEGRKYQKADGTYPASQWLMIMGQWYYFNADGYAVTGWFQDPETGSWYYMNEQGEMTISQWLQVNGLWYYFNESGIMVTGWIQFTPGEWYYLNPDGSMAVNTVIDGIYQIGSDGKYIAAS</sequence>
<feature type="repeat" description="Cell wall-binding" evidence="2">
    <location>
        <begin position="277"/>
        <end position="298"/>
    </location>
</feature>
<dbReference type="InterPro" id="IPR013783">
    <property type="entry name" value="Ig-like_fold"/>
</dbReference>
<dbReference type="EMBL" id="DVKS01000203">
    <property type="protein sequence ID" value="HIT42859.1"/>
    <property type="molecule type" value="Genomic_DNA"/>
</dbReference>
<organism evidence="3 4">
    <name type="scientific">Candidatus Caccovicinus merdipullorum</name>
    <dbReference type="NCBI Taxonomy" id="2840724"/>
    <lineage>
        <taxon>Bacteria</taxon>
        <taxon>Bacillati</taxon>
        <taxon>Bacillota</taxon>
        <taxon>Clostridia</taxon>
        <taxon>Eubacteriales</taxon>
        <taxon>Candidatus Caccovicinus</taxon>
    </lineage>
</organism>
<dbReference type="AlphaFoldDB" id="A0A9D1GMK0"/>
<evidence type="ECO:0000313" key="3">
    <source>
        <dbReference type="EMBL" id="HIT42859.1"/>
    </source>
</evidence>
<protein>
    <submittedName>
        <fullName evidence="3">N-acetylmuramoyl-L-alanine amidase family protein</fullName>
    </submittedName>
</protein>
<feature type="repeat" description="Cell wall-binding" evidence="2">
    <location>
        <begin position="320"/>
        <end position="340"/>
    </location>
</feature>
<comment type="caution">
    <text evidence="3">The sequence shown here is derived from an EMBL/GenBank/DDBJ whole genome shotgun (WGS) entry which is preliminary data.</text>
</comment>
<evidence type="ECO:0000256" key="1">
    <source>
        <dbReference type="ARBA" id="ARBA00022737"/>
    </source>
</evidence>
<proteinExistence type="predicted"/>
<dbReference type="Pfam" id="PF01473">
    <property type="entry name" value="Choline_bind_1"/>
    <property type="match status" value="2"/>
</dbReference>
<reference evidence="3" key="1">
    <citation type="submission" date="2020-10" db="EMBL/GenBank/DDBJ databases">
        <authorList>
            <person name="Gilroy R."/>
        </authorList>
    </citation>
    <scope>NUCLEOTIDE SEQUENCE</scope>
    <source>
        <strain evidence="3">CHK123-3438</strain>
    </source>
</reference>
<evidence type="ECO:0000313" key="4">
    <source>
        <dbReference type="Proteomes" id="UP000886860"/>
    </source>
</evidence>
<dbReference type="Gene3D" id="2.60.40.10">
    <property type="entry name" value="Immunoglobulins"/>
    <property type="match status" value="1"/>
</dbReference>
<dbReference type="InterPro" id="IPR018337">
    <property type="entry name" value="Cell_wall/Cho-bd_repeat"/>
</dbReference>
<name>A0A9D1GMK0_9FIRM</name>
<keyword evidence="1" id="KW-0677">Repeat</keyword>
<dbReference type="PROSITE" id="PS51170">
    <property type="entry name" value="CW"/>
    <property type="match status" value="4"/>
</dbReference>
<reference evidence="3" key="2">
    <citation type="journal article" date="2021" name="PeerJ">
        <title>Extensive microbial diversity within the chicken gut microbiome revealed by metagenomics and culture.</title>
        <authorList>
            <person name="Gilroy R."/>
            <person name="Ravi A."/>
            <person name="Getino M."/>
            <person name="Pursley I."/>
            <person name="Horton D.L."/>
            <person name="Alikhan N.F."/>
            <person name="Baker D."/>
            <person name="Gharbi K."/>
            <person name="Hall N."/>
            <person name="Watson M."/>
            <person name="Adriaenssens E.M."/>
            <person name="Foster-Nyarko E."/>
            <person name="Jarju S."/>
            <person name="Secka A."/>
            <person name="Antonio M."/>
            <person name="Oren A."/>
            <person name="Chaudhuri R.R."/>
            <person name="La Ragione R."/>
            <person name="Hildebrand F."/>
            <person name="Pallen M.J."/>
        </authorList>
    </citation>
    <scope>NUCLEOTIDE SEQUENCE</scope>
    <source>
        <strain evidence="3">CHK123-3438</strain>
    </source>
</reference>
<gene>
    <name evidence="3" type="ORF">IAB60_12330</name>
</gene>
<dbReference type="Gene3D" id="2.10.270.10">
    <property type="entry name" value="Cholin Binding"/>
    <property type="match status" value="1"/>
</dbReference>